<evidence type="ECO:0000256" key="2">
    <source>
        <dbReference type="ARBA" id="ARBA00023136"/>
    </source>
</evidence>
<gene>
    <name evidence="4" type="ORF">G9Q97_18325</name>
</gene>
<evidence type="ECO:0000256" key="3">
    <source>
        <dbReference type="ARBA" id="ARBA00023237"/>
    </source>
</evidence>
<evidence type="ECO:0000313" key="5">
    <source>
        <dbReference type="Proteomes" id="UP000649799"/>
    </source>
</evidence>
<keyword evidence="4" id="KW-0675">Receptor</keyword>
<organism evidence="4 5">
    <name type="scientific">Cyclobacterium plantarum</name>
    <dbReference type="NCBI Taxonomy" id="2716263"/>
    <lineage>
        <taxon>Bacteria</taxon>
        <taxon>Pseudomonadati</taxon>
        <taxon>Bacteroidota</taxon>
        <taxon>Cytophagia</taxon>
        <taxon>Cytophagales</taxon>
        <taxon>Cyclobacteriaceae</taxon>
        <taxon>Cyclobacterium</taxon>
    </lineage>
</organism>
<protein>
    <submittedName>
        <fullName evidence="4">TonB-dependent receptor</fullName>
    </submittedName>
</protein>
<accession>A0ABX0HF30</accession>
<comment type="subcellular location">
    <subcellularLocation>
        <location evidence="1">Cell outer membrane</location>
    </subcellularLocation>
</comment>
<keyword evidence="3" id="KW-0998">Cell outer membrane</keyword>
<reference evidence="4 5" key="1">
    <citation type="submission" date="2020-03" db="EMBL/GenBank/DDBJ databases">
        <title>Cyclobacterium plantarum sp. nov., a marine bacterium isolated from a coastal-marine wetland.</title>
        <authorList>
            <person name="Sanchez-Porro C."/>
            <person name="Ventosa A."/>
            <person name="Amoozegar M."/>
        </authorList>
    </citation>
    <scope>NUCLEOTIDE SEQUENCE [LARGE SCALE GENOMIC DNA]</scope>
    <source>
        <strain evidence="4 5">GBPx2</strain>
    </source>
</reference>
<dbReference type="Gene3D" id="2.40.170.20">
    <property type="entry name" value="TonB-dependent receptor, beta-barrel domain"/>
    <property type="match status" value="1"/>
</dbReference>
<comment type="caution">
    <text evidence="4">The sequence shown here is derived from an EMBL/GenBank/DDBJ whole genome shotgun (WGS) entry which is preliminary data.</text>
</comment>
<evidence type="ECO:0000313" key="4">
    <source>
        <dbReference type="EMBL" id="NHE58771.1"/>
    </source>
</evidence>
<evidence type="ECO:0000256" key="1">
    <source>
        <dbReference type="ARBA" id="ARBA00004442"/>
    </source>
</evidence>
<dbReference type="Proteomes" id="UP000649799">
    <property type="component" value="Unassembled WGS sequence"/>
</dbReference>
<name>A0ABX0HF30_9BACT</name>
<keyword evidence="2" id="KW-0472">Membrane</keyword>
<keyword evidence="5" id="KW-1185">Reference proteome</keyword>
<dbReference type="EMBL" id="JAANYN010000008">
    <property type="protein sequence ID" value="NHE58771.1"/>
    <property type="molecule type" value="Genomic_DNA"/>
</dbReference>
<proteinExistence type="predicted"/>
<sequence>MEPVVLETQAFQKPLPLPEYDQTLGRAKLGFGNYSSPLLQLDIHNLPDPEKSYGLHLKHQGFYTGPVDGENSAEDHTEVGLSGSLYKDFVEIYGNLDFQRDMYHFYGYTADPEITIPSDSIKQVFNTLKTRVGIKRIDRSEPFDYGASLSLRLFNDRYDARETETLVKVRALFRANENLKGGITSLLAFTSPTDVNYEAINRNYFKLHPYATYIKDGIHVKIGANVIHENDIVPNKLKEFYVFPSVSLSYHLVPAFGIYAGYEGDVKRNTYFDFVRENPFLGPSEQLRNTVQNFQVDAGISGKANDEANYKAGFRYGDFTNMHFYGNNVADSTRFQLIYDNNTRVLEYHAALDYKFDLYYQLQATAHYYQYTLDEISTAWHRPEWKLQLNNTFTPNEQWTLHANLNAMGGIQAINLATDRQRKLDPILDLHLSVDYAFTNKFSAFIQGSNLLNQSYERFNYYPVRAIQVLGGIGFKF</sequence>
<dbReference type="InterPro" id="IPR036942">
    <property type="entry name" value="Beta-barrel_TonB_sf"/>
</dbReference>
<dbReference type="SUPFAM" id="SSF56935">
    <property type="entry name" value="Porins"/>
    <property type="match status" value="1"/>
</dbReference>